<name>A0A9D3WTZ5_9SAUR</name>
<evidence type="ECO:0000313" key="2">
    <source>
        <dbReference type="EMBL" id="KAH1166976.1"/>
    </source>
</evidence>
<dbReference type="Proteomes" id="UP000827986">
    <property type="component" value="Unassembled WGS sequence"/>
</dbReference>
<reference evidence="2" key="1">
    <citation type="submission" date="2021-09" db="EMBL/GenBank/DDBJ databases">
        <title>The genome of Mauremys mutica provides insights into the evolution of semi-aquatic lifestyle.</title>
        <authorList>
            <person name="Gong S."/>
            <person name="Gao Y."/>
        </authorList>
    </citation>
    <scope>NUCLEOTIDE SEQUENCE</scope>
    <source>
        <strain evidence="2">MM-2020</strain>
        <tissue evidence="2">Muscle</tissue>
    </source>
</reference>
<dbReference type="AlphaFoldDB" id="A0A9D3WTZ5"/>
<evidence type="ECO:0000256" key="1">
    <source>
        <dbReference type="SAM" id="MobiDB-lite"/>
    </source>
</evidence>
<evidence type="ECO:0000313" key="3">
    <source>
        <dbReference type="Proteomes" id="UP000827986"/>
    </source>
</evidence>
<feature type="compositionally biased region" description="Pro residues" evidence="1">
    <location>
        <begin position="1"/>
        <end position="10"/>
    </location>
</feature>
<protein>
    <submittedName>
        <fullName evidence="2">Uncharacterized protein</fullName>
    </submittedName>
</protein>
<dbReference type="EMBL" id="JAHDVG010000487">
    <property type="protein sequence ID" value="KAH1166976.1"/>
    <property type="molecule type" value="Genomic_DNA"/>
</dbReference>
<feature type="region of interest" description="Disordered" evidence="1">
    <location>
        <begin position="1"/>
        <end position="20"/>
    </location>
</feature>
<sequence>MRISSPPPPVQKKHGPGSQPCKLITPGLCKGLNSSRAALRLEGEIPKHASEKLRQQGMLGARPEHPPNGAHALPAQGMSGSPWLLAQCSERSHVVLPVARSPRELQLLFSREHAGARQI</sequence>
<proteinExistence type="predicted"/>
<feature type="region of interest" description="Disordered" evidence="1">
    <location>
        <begin position="57"/>
        <end position="76"/>
    </location>
</feature>
<gene>
    <name evidence="2" type="ORF">KIL84_016148</name>
</gene>
<keyword evidence="3" id="KW-1185">Reference proteome</keyword>
<comment type="caution">
    <text evidence="2">The sequence shown here is derived from an EMBL/GenBank/DDBJ whole genome shotgun (WGS) entry which is preliminary data.</text>
</comment>
<accession>A0A9D3WTZ5</accession>
<organism evidence="2 3">
    <name type="scientific">Mauremys mutica</name>
    <name type="common">yellowpond turtle</name>
    <dbReference type="NCBI Taxonomy" id="74926"/>
    <lineage>
        <taxon>Eukaryota</taxon>
        <taxon>Metazoa</taxon>
        <taxon>Chordata</taxon>
        <taxon>Craniata</taxon>
        <taxon>Vertebrata</taxon>
        <taxon>Euteleostomi</taxon>
        <taxon>Archelosauria</taxon>
        <taxon>Testudinata</taxon>
        <taxon>Testudines</taxon>
        <taxon>Cryptodira</taxon>
        <taxon>Durocryptodira</taxon>
        <taxon>Testudinoidea</taxon>
        <taxon>Geoemydidae</taxon>
        <taxon>Geoemydinae</taxon>
        <taxon>Mauremys</taxon>
    </lineage>
</organism>